<dbReference type="InterPro" id="IPR018550">
    <property type="entry name" value="Lipid-A_deacylase-rel"/>
</dbReference>
<dbReference type="STRING" id="686796.SAMN04488104_10207"/>
<protein>
    <submittedName>
        <fullName evidence="1">Lipid A 3-O-deacylase (PagL)</fullName>
    </submittedName>
</protein>
<proteinExistence type="predicted"/>
<dbReference type="Pfam" id="PF09411">
    <property type="entry name" value="PagL"/>
    <property type="match status" value="1"/>
</dbReference>
<gene>
    <name evidence="1" type="ORF">SAMN04488104_10207</name>
</gene>
<evidence type="ECO:0000313" key="2">
    <source>
        <dbReference type="Proteomes" id="UP000199060"/>
    </source>
</evidence>
<dbReference type="EMBL" id="FNAC01000020">
    <property type="protein sequence ID" value="SDD22704.1"/>
    <property type="molecule type" value="Genomic_DNA"/>
</dbReference>
<dbReference type="OrthoDB" id="627554at2"/>
<dbReference type="Gene3D" id="2.40.160.20">
    <property type="match status" value="1"/>
</dbReference>
<evidence type="ECO:0000313" key="1">
    <source>
        <dbReference type="EMBL" id="SDD22704.1"/>
    </source>
</evidence>
<dbReference type="AlphaFoldDB" id="A0A1G6T1G7"/>
<keyword evidence="2" id="KW-1185">Reference proteome</keyword>
<organism evidence="1 2">
    <name type="scientific">Algoriphagus faecimaris</name>
    <dbReference type="NCBI Taxonomy" id="686796"/>
    <lineage>
        <taxon>Bacteria</taxon>
        <taxon>Pseudomonadati</taxon>
        <taxon>Bacteroidota</taxon>
        <taxon>Cytophagia</taxon>
        <taxon>Cytophagales</taxon>
        <taxon>Cyclobacteriaceae</taxon>
        <taxon>Algoriphagus</taxon>
    </lineage>
</organism>
<reference evidence="2" key="1">
    <citation type="submission" date="2016-10" db="EMBL/GenBank/DDBJ databases">
        <authorList>
            <person name="Varghese N."/>
            <person name="Submissions S."/>
        </authorList>
    </citation>
    <scope>NUCLEOTIDE SEQUENCE [LARGE SCALE GENOMIC DNA]</scope>
    <source>
        <strain evidence="2">DSM 23095</strain>
    </source>
</reference>
<name>A0A1G6T1G7_9BACT</name>
<sequence>MIKLLGFRNSKELIQFNFQRALIMKPLLCIIFSFLLFQSAAAQAIRKSIDFNMQAGWIIPHNAELQAISQTTPLGLNLRYQVMNSSRENWEACNCFHYLGLGLQVHDFQNSRELGRALTLYGSFQPILWKRNSWELALDMGIGASYLTRVYDEIENPRNTFFSAPLSFLLFLRPVMAYSLSDQVQINTSFYYNHISNGGQRQPNRGMNYSMFSIGMQYFLSNQSFPSHTKTKIENRLNTYLELGVNSRSSASGGRQPNFTLGLGVYQQVASVSAFGIGLDLNKDFSLEVEQNRLEALMPAPFIAHHFLFGRFDFQQRFAWYAKKPADYQAGKNFYQRYTLMYHLGEKFRLGVGMKAHGHVAENMDLRLGWKF</sequence>
<accession>A0A1G6T1G7</accession>
<dbReference type="RefSeq" id="WP_087939832.1">
    <property type="nucleotide sequence ID" value="NZ_FNAC01000020.1"/>
</dbReference>
<dbReference type="Proteomes" id="UP000199060">
    <property type="component" value="Unassembled WGS sequence"/>
</dbReference>